<dbReference type="Proteomes" id="UP001277972">
    <property type="component" value="Unassembled WGS sequence"/>
</dbReference>
<keyword evidence="2" id="KW-1185">Reference proteome</keyword>
<sequence>MFGYSMVQTVRSNASKLDRPLRDELIHLYKPFKYTPCFLHRFFEKRLKRKKKLSVIVQFYPEEFEAGCQQIESLTNEFSKNKFHHYYSRISCCSADMTPDSLEAMLSHCKHVKKVYKNREVHALLDVAVESAHAKNIVRNNNQLTGKDSKIAILDTGIYPHQDLSGRITDFVDFINGRSNPYDDNGHGTHCAGDAAGNGSASGGKYAGPAPEASVAGVKVLDRSGSGSLDTIMQGVEWCIQYNENNPEKPIDIISMSLGTDPYDYGRAERDPLVQIVEEAWDNDIIVCAAAGNSGPEPQTIASPGLSNQIITVGALDDQDTVDRSDDDVASFSSRGPTIYGEVKPDILAPGVNIISLRSPNSYIDRFQKSNRVDGDYFIMSGTSMATPICAGIISLIKEHNPAVTPDEIKEMLIEGTDIWKERDNNIYGAGYIHAENTIPH</sequence>
<keyword evidence="1" id="KW-0378">Hydrolase</keyword>
<gene>
    <name evidence="1" type="ORF">SH601_06265</name>
</gene>
<comment type="caution">
    <text evidence="1">The sequence shown here is derived from an EMBL/GenBank/DDBJ whole genome shotgun (WGS) entry which is preliminary data.</text>
</comment>
<proteinExistence type="predicted"/>
<organism evidence="1 2">
    <name type="scientific">Gracilibacillus pellucidus</name>
    <dbReference type="NCBI Taxonomy" id="3095368"/>
    <lineage>
        <taxon>Bacteria</taxon>
        <taxon>Bacillati</taxon>
        <taxon>Bacillota</taxon>
        <taxon>Bacilli</taxon>
        <taxon>Bacillales</taxon>
        <taxon>Bacillaceae</taxon>
        <taxon>Gracilibacillus</taxon>
    </lineage>
</organism>
<accession>A0ACC6M3V6</accession>
<protein>
    <submittedName>
        <fullName evidence="1">S8 family peptidase</fullName>
        <ecNumber evidence="1">3.4.-.-</ecNumber>
    </submittedName>
</protein>
<evidence type="ECO:0000313" key="1">
    <source>
        <dbReference type="EMBL" id="MDX8045588.1"/>
    </source>
</evidence>
<dbReference type="EMBL" id="JAWZSR010000003">
    <property type="protein sequence ID" value="MDX8045588.1"/>
    <property type="molecule type" value="Genomic_DNA"/>
</dbReference>
<name>A0ACC6M3V6_9BACI</name>
<dbReference type="EC" id="3.4.-.-" evidence="1"/>
<reference evidence="1" key="1">
    <citation type="submission" date="2023-11" db="EMBL/GenBank/DDBJ databases">
        <title>Gracilibacillus pellucida a moderately halophilic bacterium isolated from saline soil in Xinjiang province.</title>
        <authorList>
            <person name="Zhang Z."/>
            <person name="Tan F."/>
            <person name="Wang Y."/>
            <person name="Xia M."/>
        </authorList>
    </citation>
    <scope>NUCLEOTIDE SEQUENCE</scope>
    <source>
        <strain evidence="1">S3-1-1</strain>
    </source>
</reference>
<evidence type="ECO:0000313" key="2">
    <source>
        <dbReference type="Proteomes" id="UP001277972"/>
    </source>
</evidence>